<comment type="caution">
    <text evidence="1">The sequence shown here is derived from an EMBL/GenBank/DDBJ whole genome shotgun (WGS) entry which is preliminary data.</text>
</comment>
<evidence type="ECO:0000313" key="2">
    <source>
        <dbReference type="Proteomes" id="UP001558652"/>
    </source>
</evidence>
<proteinExistence type="predicted"/>
<name>A0ABD0YXB2_9HEMI</name>
<evidence type="ECO:0000313" key="1">
    <source>
        <dbReference type="EMBL" id="KAL1140361.1"/>
    </source>
</evidence>
<keyword evidence="2" id="KW-1185">Reference proteome</keyword>
<reference evidence="1 2" key="1">
    <citation type="submission" date="2024-07" db="EMBL/GenBank/DDBJ databases">
        <title>Chromosome-level genome assembly of the water stick insect Ranatra chinensis (Heteroptera: Nepidae).</title>
        <authorList>
            <person name="Liu X."/>
        </authorList>
    </citation>
    <scope>NUCLEOTIDE SEQUENCE [LARGE SCALE GENOMIC DNA]</scope>
    <source>
        <strain evidence="1">Cailab_2021Rc</strain>
        <tissue evidence="1">Muscle</tissue>
    </source>
</reference>
<sequence length="175" mass="20568">MFSFKAKTFFAKKKSCIRIENGSWSEKFSLDVAGSSGIGVNIQLTYNTLTKQVMFTPYHVLINNCPLAIECKEVSVYDNTWIKVSNYYVYFSLNCFARCFIKEIFLLNFFKIINEFHCCNMSHPFLCMQLEYISLEYFFMIKRMIGSFFFRAAMISSRIQFNVSEYKNPIKLACK</sequence>
<gene>
    <name evidence="1" type="ORF">AAG570_000293</name>
</gene>
<organism evidence="1 2">
    <name type="scientific">Ranatra chinensis</name>
    <dbReference type="NCBI Taxonomy" id="642074"/>
    <lineage>
        <taxon>Eukaryota</taxon>
        <taxon>Metazoa</taxon>
        <taxon>Ecdysozoa</taxon>
        <taxon>Arthropoda</taxon>
        <taxon>Hexapoda</taxon>
        <taxon>Insecta</taxon>
        <taxon>Pterygota</taxon>
        <taxon>Neoptera</taxon>
        <taxon>Paraneoptera</taxon>
        <taxon>Hemiptera</taxon>
        <taxon>Heteroptera</taxon>
        <taxon>Panheteroptera</taxon>
        <taxon>Nepomorpha</taxon>
        <taxon>Nepidae</taxon>
        <taxon>Ranatrinae</taxon>
        <taxon>Ranatra</taxon>
    </lineage>
</organism>
<dbReference type="AlphaFoldDB" id="A0ABD0YXB2"/>
<dbReference type="EMBL" id="JBFDAA010000001">
    <property type="protein sequence ID" value="KAL1140361.1"/>
    <property type="molecule type" value="Genomic_DNA"/>
</dbReference>
<dbReference type="Proteomes" id="UP001558652">
    <property type="component" value="Unassembled WGS sequence"/>
</dbReference>
<accession>A0ABD0YXB2</accession>
<protein>
    <submittedName>
        <fullName evidence="1">Uncharacterized protein</fullName>
    </submittedName>
</protein>